<organism evidence="1 2">
    <name type="scientific">Nocardioides luteus</name>
    <dbReference type="NCBI Taxonomy" id="1844"/>
    <lineage>
        <taxon>Bacteria</taxon>
        <taxon>Bacillati</taxon>
        <taxon>Actinomycetota</taxon>
        <taxon>Actinomycetes</taxon>
        <taxon>Propionibacteriales</taxon>
        <taxon>Nocardioidaceae</taxon>
        <taxon>Nocardioides</taxon>
    </lineage>
</organism>
<comment type="caution">
    <text evidence="1">The sequence shown here is derived from an EMBL/GenBank/DDBJ whole genome shotgun (WGS) entry which is preliminary data.</text>
</comment>
<proteinExistence type="predicted"/>
<evidence type="ECO:0000313" key="1">
    <source>
        <dbReference type="EMBL" id="GLJ66969.1"/>
    </source>
</evidence>
<name>A0ABQ5SSS8_9ACTN</name>
<dbReference type="EMBL" id="BSEL01000003">
    <property type="protein sequence ID" value="GLJ66969.1"/>
    <property type="molecule type" value="Genomic_DNA"/>
</dbReference>
<dbReference type="Proteomes" id="UP001142292">
    <property type="component" value="Unassembled WGS sequence"/>
</dbReference>
<protein>
    <submittedName>
        <fullName evidence="1">Uncharacterized protein</fullName>
    </submittedName>
</protein>
<reference evidence="1" key="2">
    <citation type="submission" date="2023-01" db="EMBL/GenBank/DDBJ databases">
        <authorList>
            <person name="Sun Q."/>
            <person name="Evtushenko L."/>
        </authorList>
    </citation>
    <scope>NUCLEOTIDE SEQUENCE</scope>
    <source>
        <strain evidence="1">VKM Ac-1246</strain>
    </source>
</reference>
<keyword evidence="2" id="KW-1185">Reference proteome</keyword>
<evidence type="ECO:0000313" key="2">
    <source>
        <dbReference type="Proteomes" id="UP001142292"/>
    </source>
</evidence>
<gene>
    <name evidence="1" type="ORF">GCM10017579_10050</name>
</gene>
<reference evidence="1" key="1">
    <citation type="journal article" date="2014" name="Int. J. Syst. Evol. Microbiol.">
        <title>Complete genome of a new Firmicutes species belonging to the dominant human colonic microbiota ('Ruminococcus bicirculans') reveals two chromosomes and a selective capacity to utilize plant glucans.</title>
        <authorList>
            <consortium name="NISC Comparative Sequencing Program"/>
            <person name="Wegmann U."/>
            <person name="Louis P."/>
            <person name="Goesmann A."/>
            <person name="Henrissat B."/>
            <person name="Duncan S.H."/>
            <person name="Flint H.J."/>
        </authorList>
    </citation>
    <scope>NUCLEOTIDE SEQUENCE</scope>
    <source>
        <strain evidence="1">VKM Ac-1246</strain>
    </source>
</reference>
<sequence length="73" mass="8286">MLHDVLKVGAVAQVETERVVEDHVDPDGLAADRREGGHDQPVRVVGKHRRQTTLDNLLWTDNCYTHYSPPHHP</sequence>
<accession>A0ABQ5SSS8</accession>